<dbReference type="AlphaFoldDB" id="A0A850QCU3"/>
<sequence length="227" mass="25447">MREADLYEPVKLYLEGQGYTVKAEIGACDVMAIRGDEPPVIVELKTTFSLALIFQGVERQTVSDFVYVAVPVSSDRGWKLRYKDITRLCRRLGLGLLAVDVKKGSVTAHLDPEDYTPRKNTKRLGRLLREFERRVGDPNTGGTTRKKQVTAYRQDALRCAAYLEGRDPCRPAEVARETGVALAGRIMLHDHYGWFERPQKGLYVLTPKGAADIVTYADEIAALTQTK</sequence>
<comment type="caution">
    <text evidence="1">The sequence shown here is derived from an EMBL/GenBank/DDBJ whole genome shotgun (WGS) entry which is preliminary data.</text>
</comment>
<organism evidence="1 2">
    <name type="scientific">Donghicola mangrovi</name>
    <dbReference type="NCBI Taxonomy" id="2729614"/>
    <lineage>
        <taxon>Bacteria</taxon>
        <taxon>Pseudomonadati</taxon>
        <taxon>Pseudomonadota</taxon>
        <taxon>Alphaproteobacteria</taxon>
        <taxon>Rhodobacterales</taxon>
        <taxon>Roseobacteraceae</taxon>
        <taxon>Donghicola</taxon>
    </lineage>
</organism>
<evidence type="ECO:0000313" key="1">
    <source>
        <dbReference type="EMBL" id="NVO23979.1"/>
    </source>
</evidence>
<name>A0A850QCU3_9RHOB</name>
<protein>
    <submittedName>
        <fullName evidence="1">Uncharacterized protein</fullName>
    </submittedName>
</protein>
<gene>
    <name evidence="1" type="ORF">HJ536_11495</name>
</gene>
<dbReference type="EMBL" id="JABCJE010000004">
    <property type="protein sequence ID" value="NVO23979.1"/>
    <property type="molecule type" value="Genomic_DNA"/>
</dbReference>
<accession>A0A850QCU3</accession>
<dbReference type="InterPro" id="IPR018679">
    <property type="entry name" value="DUF2161"/>
</dbReference>
<evidence type="ECO:0000313" key="2">
    <source>
        <dbReference type="Proteomes" id="UP000592216"/>
    </source>
</evidence>
<dbReference type="Pfam" id="PF09929">
    <property type="entry name" value="DUF2161"/>
    <property type="match status" value="1"/>
</dbReference>
<dbReference type="RefSeq" id="WP_177157803.1">
    <property type="nucleotide sequence ID" value="NZ_JABCJE010000004.1"/>
</dbReference>
<dbReference type="Proteomes" id="UP000592216">
    <property type="component" value="Unassembled WGS sequence"/>
</dbReference>
<proteinExistence type="predicted"/>
<reference evidence="1 2" key="1">
    <citation type="submission" date="2020-04" db="EMBL/GenBank/DDBJ databases">
        <title>Donghicola sp., a member of the Rhodobacteraceae family isolated from mangrove forest in Thailand.</title>
        <authorList>
            <person name="Charoenyingcharoen P."/>
            <person name="Yukphan P."/>
        </authorList>
    </citation>
    <scope>NUCLEOTIDE SEQUENCE [LARGE SCALE GENOMIC DNA]</scope>
    <source>
        <strain evidence="1 2">B5-SW-15</strain>
    </source>
</reference>